<name>A0A915LV71_MELJA</name>
<feature type="chain" id="PRO_5037482317" evidence="2">
    <location>
        <begin position="23"/>
        <end position="856"/>
    </location>
</feature>
<keyword evidence="2" id="KW-0732">Signal</keyword>
<keyword evidence="3" id="KW-1185">Reference proteome</keyword>
<accession>A0A915LV71</accession>
<feature type="coiled-coil region" evidence="1">
    <location>
        <begin position="821"/>
        <end position="856"/>
    </location>
</feature>
<dbReference type="Gene3D" id="3.40.50.720">
    <property type="entry name" value="NAD(P)-binding Rossmann-like Domain"/>
    <property type="match status" value="1"/>
</dbReference>
<evidence type="ECO:0000256" key="2">
    <source>
        <dbReference type="SAM" id="SignalP"/>
    </source>
</evidence>
<feature type="signal peptide" evidence="2">
    <location>
        <begin position="1"/>
        <end position="22"/>
    </location>
</feature>
<keyword evidence="1" id="KW-0175">Coiled coil</keyword>
<reference evidence="4" key="1">
    <citation type="submission" date="2022-11" db="UniProtKB">
        <authorList>
            <consortium name="WormBaseParasite"/>
        </authorList>
    </citation>
    <scope>IDENTIFICATION</scope>
</reference>
<protein>
    <submittedName>
        <fullName evidence="4">Uncharacterized protein</fullName>
    </submittedName>
</protein>
<evidence type="ECO:0000313" key="4">
    <source>
        <dbReference type="WBParaSite" id="scaffold1734_cov185.g3529"/>
    </source>
</evidence>
<evidence type="ECO:0000256" key="1">
    <source>
        <dbReference type="SAM" id="Coils"/>
    </source>
</evidence>
<dbReference type="WBParaSite" id="scaffold1734_cov185.g3529">
    <property type="protein sequence ID" value="scaffold1734_cov185.g3529"/>
    <property type="gene ID" value="scaffold1734_cov185.g3529"/>
</dbReference>
<feature type="coiled-coil region" evidence="1">
    <location>
        <begin position="555"/>
        <end position="590"/>
    </location>
</feature>
<sequence>MFLLFDLFWIALILVSFFDTNGADNPKEKPTTIQNNLAFAAFPSTNESKRYKFNEVEGFEDWRIKQLINLAEIDNSTGQPRGSTQSNDVILFEEFQYILKLENLDKIEKYFTKNIKIGATEFIEIYAKAVESIREKAEKFVSENFDNETKCEPKDAEDELKKYEMSKENNSYSMFLCFKRGFHYIEAFLPSKKPKEPSSPTKEDCINRLINLIINSKVFIRDLNYEGEEGSLIDIFSFMEKDEKLEGNLKKIFELSKIQSKELDKAINEEIYREHLKNKAMGNEGTKEYKNAIVEGAGPVGLYATFKLFIEGMNVTLVNDRSEHYIRNQLVFFDRKWMLQLRFFLGTKFDKLFDKEGKSKGRLLEDEIGMVNIGIMETALKERLKELSKYVKEKEKNKKEASFLTLIYDIAVLDINREHDKPLAVLGKREKQLISNYYKNKEVELKEDLVELLDKNIIPDSKVKNLNKKLIGSKKVGVLFDLFFCAGGVNDKIREKYLEKPQQLTENINHGVVVFDKKYSNKVFEENIALFFNDSMAEMETHLSKMNELKTDFLSEKLREEYAALKDRIIKGIEEEIEEGEEEGKNKMEEGPHQLSKEKILGASSSMEGPHQISKEKIVATIFESNSTLFIISKTSLALVEFIDEFKNERNKLAKEFCEIKGSSLKKKIKKVLKRYDDFYDILQKRWAKAVFEYSYHKELERRGLTGLDIERAVVNVVIEEGIKEKTKLGKKHNAKEIVREPQILKFNPYSINTNTFWLAIYGIENPVNQISGKKDSAIIAAIGDANTSANPKTVSGRFGVDNAVSMIKKYKKSNGTEDLLEMLKIALKKVRRRVLEKAEEVVKILDNVKRDLLDD</sequence>
<dbReference type="AlphaFoldDB" id="A0A915LV71"/>
<evidence type="ECO:0000313" key="3">
    <source>
        <dbReference type="Proteomes" id="UP000887561"/>
    </source>
</evidence>
<proteinExistence type="predicted"/>
<organism evidence="3 4">
    <name type="scientific">Meloidogyne javanica</name>
    <name type="common">Root-knot nematode worm</name>
    <dbReference type="NCBI Taxonomy" id="6303"/>
    <lineage>
        <taxon>Eukaryota</taxon>
        <taxon>Metazoa</taxon>
        <taxon>Ecdysozoa</taxon>
        <taxon>Nematoda</taxon>
        <taxon>Chromadorea</taxon>
        <taxon>Rhabditida</taxon>
        <taxon>Tylenchina</taxon>
        <taxon>Tylenchomorpha</taxon>
        <taxon>Tylenchoidea</taxon>
        <taxon>Meloidogynidae</taxon>
        <taxon>Meloidogyninae</taxon>
        <taxon>Meloidogyne</taxon>
        <taxon>Meloidogyne incognita group</taxon>
    </lineage>
</organism>
<dbReference type="Proteomes" id="UP000887561">
    <property type="component" value="Unplaced"/>
</dbReference>